<evidence type="ECO:0000256" key="2">
    <source>
        <dbReference type="ARBA" id="ARBA00005582"/>
    </source>
</evidence>
<comment type="similarity">
    <text evidence="2">Belongs to the Nudix hydrolase family.</text>
</comment>
<dbReference type="RefSeq" id="WP_216120897.1">
    <property type="nucleotide sequence ID" value="NZ_CP086239.1"/>
</dbReference>
<evidence type="ECO:0000256" key="1">
    <source>
        <dbReference type="ARBA" id="ARBA00001946"/>
    </source>
</evidence>
<keyword evidence="7" id="KW-0234">DNA repair</keyword>
<dbReference type="PROSITE" id="PS00893">
    <property type="entry name" value="NUDIX_BOX"/>
    <property type="match status" value="1"/>
</dbReference>
<dbReference type="GO" id="GO:0044716">
    <property type="term" value="F:8-oxo-GDP phosphatase activity"/>
    <property type="evidence" value="ECO:0007669"/>
    <property type="project" value="TreeGrafter"/>
</dbReference>
<dbReference type="PANTHER" id="PTHR47707">
    <property type="entry name" value="8-OXO-DGTP DIPHOSPHATASE"/>
    <property type="match status" value="1"/>
</dbReference>
<evidence type="ECO:0000256" key="5">
    <source>
        <dbReference type="ARBA" id="ARBA00022801"/>
    </source>
</evidence>
<dbReference type="GO" id="GO:0006281">
    <property type="term" value="P:DNA repair"/>
    <property type="evidence" value="ECO:0007669"/>
    <property type="project" value="UniProtKB-KW"/>
</dbReference>
<comment type="cofactor">
    <cofactor evidence="1">
        <name>Mg(2+)</name>
        <dbReference type="ChEBI" id="CHEBI:18420"/>
    </cofactor>
</comment>
<dbReference type="GO" id="GO:0046872">
    <property type="term" value="F:metal ion binding"/>
    <property type="evidence" value="ECO:0007669"/>
    <property type="project" value="UniProtKB-KW"/>
</dbReference>
<dbReference type="PANTHER" id="PTHR47707:SF1">
    <property type="entry name" value="NUDIX HYDROLASE FAMILY PROTEIN"/>
    <property type="match status" value="1"/>
</dbReference>
<sequence>MVEHFATPAVSVILKKHVNKKEFILIQERQKVDGGKENGMLEIPGGKIREYENIFSALRREVKEETGMDVTSIHGEDEVIETIVNGNKTISFTPFCTTQNLSGAYSLIVNVFICEANGDLLVETNETQNLRWVNIKELENMVNNNADQFFLMDVTALKKYFSIYTNSNL</sequence>
<dbReference type="Proteomes" id="UP001164733">
    <property type="component" value="Chromosome"/>
</dbReference>
<dbReference type="GO" id="GO:0008413">
    <property type="term" value="F:8-oxo-7,8-dihydroguanosine triphosphate pyrophosphatase activity"/>
    <property type="evidence" value="ECO:0007669"/>
    <property type="project" value="TreeGrafter"/>
</dbReference>
<dbReference type="PROSITE" id="PS51462">
    <property type="entry name" value="NUDIX"/>
    <property type="match status" value="1"/>
</dbReference>
<evidence type="ECO:0000256" key="6">
    <source>
        <dbReference type="ARBA" id="ARBA00022842"/>
    </source>
</evidence>
<evidence type="ECO:0000256" key="4">
    <source>
        <dbReference type="ARBA" id="ARBA00022763"/>
    </source>
</evidence>
<name>A0AA47I5D2_9CLOT</name>
<evidence type="ECO:0000256" key="7">
    <source>
        <dbReference type="ARBA" id="ARBA00023204"/>
    </source>
</evidence>
<evidence type="ECO:0000313" key="9">
    <source>
        <dbReference type="EMBL" id="WAG60262.1"/>
    </source>
</evidence>
<evidence type="ECO:0000313" key="10">
    <source>
        <dbReference type="Proteomes" id="UP001164733"/>
    </source>
</evidence>
<dbReference type="InterPro" id="IPR020084">
    <property type="entry name" value="NUDIX_hydrolase_CS"/>
</dbReference>
<dbReference type="InterPro" id="IPR000086">
    <property type="entry name" value="NUDIX_hydrolase_dom"/>
</dbReference>
<feature type="domain" description="Nudix hydrolase" evidence="8">
    <location>
        <begin position="5"/>
        <end position="155"/>
    </location>
</feature>
<accession>A0AA47I5D2</accession>
<protein>
    <submittedName>
        <fullName evidence="9">NUDIX domain-containing protein</fullName>
    </submittedName>
</protein>
<dbReference type="GO" id="GO:0035539">
    <property type="term" value="F:8-oxo-7,8-dihydrodeoxyguanosine triphosphate pyrophosphatase activity"/>
    <property type="evidence" value="ECO:0007669"/>
    <property type="project" value="TreeGrafter"/>
</dbReference>
<dbReference type="InterPro" id="IPR047127">
    <property type="entry name" value="MutT-like"/>
</dbReference>
<evidence type="ECO:0000259" key="8">
    <source>
        <dbReference type="PROSITE" id="PS51462"/>
    </source>
</evidence>
<organism evidence="9 10">
    <name type="scientific">Clostridium estertheticum</name>
    <dbReference type="NCBI Taxonomy" id="238834"/>
    <lineage>
        <taxon>Bacteria</taxon>
        <taxon>Bacillati</taxon>
        <taxon>Bacillota</taxon>
        <taxon>Clostridia</taxon>
        <taxon>Eubacteriales</taxon>
        <taxon>Clostridiaceae</taxon>
        <taxon>Clostridium</taxon>
    </lineage>
</organism>
<keyword evidence="6" id="KW-0460">Magnesium</keyword>
<keyword evidence="5" id="KW-0378">Hydrolase</keyword>
<evidence type="ECO:0000256" key="3">
    <source>
        <dbReference type="ARBA" id="ARBA00022723"/>
    </source>
</evidence>
<keyword evidence="3" id="KW-0479">Metal-binding</keyword>
<dbReference type="Pfam" id="PF00293">
    <property type="entry name" value="NUDIX"/>
    <property type="match status" value="1"/>
</dbReference>
<dbReference type="GO" id="GO:0044715">
    <property type="term" value="F:8-oxo-dGDP phosphatase activity"/>
    <property type="evidence" value="ECO:0007669"/>
    <property type="project" value="TreeGrafter"/>
</dbReference>
<proteinExistence type="inferred from homology"/>
<reference evidence="9" key="1">
    <citation type="submission" date="2021-11" db="EMBL/GenBank/DDBJ databases">
        <title>Clostridia strains as spoilage organisms.</title>
        <authorList>
            <person name="Wambui J."/>
            <person name="Stevens M.J.A."/>
            <person name="Stephan R."/>
        </authorList>
    </citation>
    <scope>NUCLEOTIDE SEQUENCE</scope>
    <source>
        <strain evidence="9">CF009</strain>
    </source>
</reference>
<gene>
    <name evidence="9" type="ORF">LL038_22430</name>
</gene>
<dbReference type="CDD" id="cd02883">
    <property type="entry name" value="NUDIX_Hydrolase"/>
    <property type="match status" value="1"/>
</dbReference>
<dbReference type="EMBL" id="CP086239">
    <property type="protein sequence ID" value="WAG60262.1"/>
    <property type="molecule type" value="Genomic_DNA"/>
</dbReference>
<dbReference type="AlphaFoldDB" id="A0AA47I5D2"/>
<keyword evidence="4" id="KW-0227">DNA damage</keyword>